<feature type="domain" description="Type II secretion system protein GspF" evidence="16">
    <location>
        <begin position="274"/>
        <end position="396"/>
    </location>
</feature>
<organism evidence="17 18">
    <name type="scientific">Bowmanella yangjiangensis</name>
    <dbReference type="NCBI Taxonomy" id="2811230"/>
    <lineage>
        <taxon>Bacteria</taxon>
        <taxon>Pseudomonadati</taxon>
        <taxon>Pseudomonadota</taxon>
        <taxon>Gammaproteobacteria</taxon>
        <taxon>Alteromonadales</taxon>
        <taxon>Alteromonadaceae</taxon>
        <taxon>Bowmanella</taxon>
    </lineage>
</organism>
<evidence type="ECO:0000256" key="7">
    <source>
        <dbReference type="ARBA" id="ARBA00022692"/>
    </source>
</evidence>
<evidence type="ECO:0000259" key="16">
    <source>
        <dbReference type="Pfam" id="PF00482"/>
    </source>
</evidence>
<dbReference type="RefSeq" id="WP_206592993.1">
    <property type="nucleotide sequence ID" value="NZ_JAFKCS010000003.1"/>
</dbReference>
<comment type="subcellular location">
    <subcellularLocation>
        <location evidence="2 14">Cell inner membrane</location>
        <topology evidence="2 14">Multi-pass membrane protein</topology>
    </subcellularLocation>
</comment>
<dbReference type="Proteomes" id="UP000663992">
    <property type="component" value="Unassembled WGS sequence"/>
</dbReference>
<evidence type="ECO:0000256" key="4">
    <source>
        <dbReference type="ARBA" id="ARBA00022448"/>
    </source>
</evidence>
<dbReference type="InterPro" id="IPR018076">
    <property type="entry name" value="T2SS_GspF_dom"/>
</dbReference>
<evidence type="ECO:0000256" key="14">
    <source>
        <dbReference type="RuleBase" id="RU003923"/>
    </source>
</evidence>
<accession>A0ABS3CQ21</accession>
<dbReference type="PANTHER" id="PTHR30012:SF0">
    <property type="entry name" value="TYPE II SECRETION SYSTEM PROTEIN F-RELATED"/>
    <property type="match status" value="1"/>
</dbReference>
<proteinExistence type="inferred from homology"/>
<evidence type="ECO:0000256" key="5">
    <source>
        <dbReference type="ARBA" id="ARBA00022475"/>
    </source>
</evidence>
<feature type="transmembrane region" description="Helical" evidence="15">
    <location>
        <begin position="170"/>
        <end position="193"/>
    </location>
</feature>
<keyword evidence="9" id="KW-0106">Calcium</keyword>
<keyword evidence="5" id="KW-1003">Cell membrane</keyword>
<feature type="transmembrane region" description="Helical" evidence="15">
    <location>
        <begin position="224"/>
        <end position="243"/>
    </location>
</feature>
<name>A0ABS3CQ21_9ALTE</name>
<dbReference type="PANTHER" id="PTHR30012">
    <property type="entry name" value="GENERAL SECRETION PATHWAY PROTEIN"/>
    <property type="match status" value="1"/>
</dbReference>
<keyword evidence="12 15" id="KW-0472">Membrane</keyword>
<dbReference type="InterPro" id="IPR011850">
    <property type="entry name" value="T2SS_GspF"/>
</dbReference>
<evidence type="ECO:0000256" key="1">
    <source>
        <dbReference type="ARBA" id="ARBA00002684"/>
    </source>
</evidence>
<dbReference type="NCBIfam" id="TIGR02120">
    <property type="entry name" value="GspF"/>
    <property type="match status" value="1"/>
</dbReference>
<keyword evidence="11 15" id="KW-1133">Transmembrane helix</keyword>
<comment type="function">
    <text evidence="1">Component of the type II secretion system inner membrane complex required for the energy-dependent secretion of extracellular factors such as proteases and toxins from the periplasm.</text>
</comment>
<keyword evidence="8" id="KW-0479">Metal-binding</keyword>
<dbReference type="InterPro" id="IPR003004">
    <property type="entry name" value="GspF/PilC"/>
</dbReference>
<keyword evidence="7 14" id="KW-0812">Transmembrane</keyword>
<evidence type="ECO:0000256" key="11">
    <source>
        <dbReference type="ARBA" id="ARBA00022989"/>
    </source>
</evidence>
<evidence type="ECO:0000256" key="12">
    <source>
        <dbReference type="ARBA" id="ARBA00023136"/>
    </source>
</evidence>
<evidence type="ECO:0000313" key="17">
    <source>
        <dbReference type="EMBL" id="MBN7819170.1"/>
    </source>
</evidence>
<evidence type="ECO:0000256" key="10">
    <source>
        <dbReference type="ARBA" id="ARBA00022927"/>
    </source>
</evidence>
<comment type="similarity">
    <text evidence="3 14">Belongs to the GSP F family.</text>
</comment>
<keyword evidence="18" id="KW-1185">Reference proteome</keyword>
<gene>
    <name evidence="17" type="primary">gspF</name>
    <name evidence="17" type="ORF">J0A65_04795</name>
</gene>
<comment type="caution">
    <text evidence="17">The sequence shown here is derived from an EMBL/GenBank/DDBJ whole genome shotgun (WGS) entry which is preliminary data.</text>
</comment>
<keyword evidence="6" id="KW-0997">Cell inner membrane</keyword>
<protein>
    <recommendedName>
        <fullName evidence="13">General secretion pathway protein F</fullName>
    </recommendedName>
</protein>
<keyword evidence="4 14" id="KW-0813">Transport</keyword>
<evidence type="ECO:0000256" key="3">
    <source>
        <dbReference type="ARBA" id="ARBA00005745"/>
    </source>
</evidence>
<dbReference type="PRINTS" id="PR00812">
    <property type="entry name" value="BCTERIALGSPF"/>
</dbReference>
<sequence length="406" mass="44831">MGAFAYKALDQGGRNKSGVMEADNARQVRAQLREQHLIPIEVQQVSERTQAKGGKVTLFRQGISAADLALLTRQIATLVESALPIEEALQAVAEQCEKPRHKNMMMAVRSKVVEGHSLADAMAEYPQVFDQLYRAMVAAGEKSGHLDTVLNRLADYTEKRNQTRSQVVQALIYPSLMLVIAMLVVIALLTQVVPKIVGQFDSMGQDLPTITKIMIGISDWLRDYVLIAGVVILLLVILAQRLLQQPALKLRYHQLILRLPVLGKVSRGLNTARFARTLSILTSSAVPLLESMRIAGGVLENLHIRNQIADAAERVKEGSSLRAALEKTRMFPPMMMHMIASGERSGELQQMLGRAADNQDREFEAQVSVALKVFEPLLIVSMAAIVMFIVMAILQPILALNNMVNL</sequence>
<evidence type="ECO:0000256" key="8">
    <source>
        <dbReference type="ARBA" id="ARBA00022723"/>
    </source>
</evidence>
<evidence type="ECO:0000256" key="2">
    <source>
        <dbReference type="ARBA" id="ARBA00004429"/>
    </source>
</evidence>
<feature type="domain" description="Type II secretion system protein GspF" evidence="16">
    <location>
        <begin position="72"/>
        <end position="194"/>
    </location>
</feature>
<evidence type="ECO:0000256" key="13">
    <source>
        <dbReference type="ARBA" id="ARBA00030750"/>
    </source>
</evidence>
<evidence type="ECO:0000256" key="15">
    <source>
        <dbReference type="SAM" id="Phobius"/>
    </source>
</evidence>
<evidence type="ECO:0000256" key="6">
    <source>
        <dbReference type="ARBA" id="ARBA00022519"/>
    </source>
</evidence>
<dbReference type="PROSITE" id="PS00874">
    <property type="entry name" value="T2SP_F"/>
    <property type="match status" value="1"/>
</dbReference>
<dbReference type="EMBL" id="JAFKCS010000003">
    <property type="protein sequence ID" value="MBN7819170.1"/>
    <property type="molecule type" value="Genomic_DNA"/>
</dbReference>
<dbReference type="Gene3D" id="1.20.81.30">
    <property type="entry name" value="Type II secretion system (T2SS), domain F"/>
    <property type="match status" value="2"/>
</dbReference>
<reference evidence="17 18" key="1">
    <citation type="submission" date="2021-03" db="EMBL/GenBank/DDBJ databases">
        <title>novel species isolated from a fishpond in China.</title>
        <authorList>
            <person name="Lu H."/>
            <person name="Cai Z."/>
        </authorList>
    </citation>
    <scope>NUCLEOTIDE SEQUENCE [LARGE SCALE GENOMIC DNA]</scope>
    <source>
        <strain evidence="17 18">Y57</strain>
    </source>
</reference>
<dbReference type="InterPro" id="IPR001992">
    <property type="entry name" value="T2SS_GspF/T4SS_PilC_CS"/>
</dbReference>
<evidence type="ECO:0000256" key="9">
    <source>
        <dbReference type="ARBA" id="ARBA00022837"/>
    </source>
</evidence>
<keyword evidence="10" id="KW-0653">Protein transport</keyword>
<evidence type="ECO:0000313" key="18">
    <source>
        <dbReference type="Proteomes" id="UP000663992"/>
    </source>
</evidence>
<dbReference type="Pfam" id="PF00482">
    <property type="entry name" value="T2SSF"/>
    <property type="match status" value="2"/>
</dbReference>
<feature type="transmembrane region" description="Helical" evidence="15">
    <location>
        <begin position="377"/>
        <end position="398"/>
    </location>
</feature>
<dbReference type="InterPro" id="IPR042094">
    <property type="entry name" value="T2SS_GspF_sf"/>
</dbReference>